<dbReference type="InterPro" id="IPR025447">
    <property type="entry name" value="DUF4192"/>
</dbReference>
<gene>
    <name evidence="1" type="ORF">ATJ78_1891</name>
</gene>
<organism evidence="1 2">
    <name type="scientific">Paramicrobacterium agarici</name>
    <dbReference type="NCBI Taxonomy" id="630514"/>
    <lineage>
        <taxon>Bacteria</taxon>
        <taxon>Bacillati</taxon>
        <taxon>Actinomycetota</taxon>
        <taxon>Actinomycetes</taxon>
        <taxon>Micrococcales</taxon>
        <taxon>Microbacteriaceae</taxon>
        <taxon>Paramicrobacterium</taxon>
    </lineage>
</organism>
<accession>A0A2A9DX46</accession>
<protein>
    <submittedName>
        <fullName evidence="1">Uncharacterized protein DUF4192</fullName>
    </submittedName>
</protein>
<proteinExistence type="predicted"/>
<sequence>MITTSRVSLSAPHELLSYVPALVGFRPSDSLVLVVFRDQSSCGAMRIDLRPFLNDETIDAALAAALDSVVRIPRATGVLPVVYTTERCADGGRIPHENVARVLAPAIENRGLAVVDILCVAADAWGSYLDDSCLGHDLALLEDPQGLPAGSILDADAELTFPLVDDDAYEAFARATAAIASGDAGPEPAADDGAYAMDESADFLKAMASYVEEGAHVLDAELALIAHVLTVPSIRDVVAYSWAWGIDVGTHLWNRVFTPEQFTIDSVDDPWMYAFAGRIDVRPDPERLRAAIQLLKRLCALQHPDARVPGLTLISWCYWALGLSSFAHAWQRRAVETDGTYGLAIIMGMILDAGTIPDWAFYDPHELTSASEHADGPNADAAGRSI</sequence>
<dbReference type="Proteomes" id="UP000221369">
    <property type="component" value="Unassembled WGS sequence"/>
</dbReference>
<comment type="caution">
    <text evidence="1">The sequence shown here is derived from an EMBL/GenBank/DDBJ whole genome shotgun (WGS) entry which is preliminary data.</text>
</comment>
<evidence type="ECO:0000313" key="1">
    <source>
        <dbReference type="EMBL" id="PFG30946.1"/>
    </source>
</evidence>
<dbReference type="EMBL" id="PDJE01000001">
    <property type="protein sequence ID" value="PFG30946.1"/>
    <property type="molecule type" value="Genomic_DNA"/>
</dbReference>
<evidence type="ECO:0000313" key="2">
    <source>
        <dbReference type="Proteomes" id="UP000221369"/>
    </source>
</evidence>
<name>A0A2A9DX46_9MICO</name>
<keyword evidence="2" id="KW-1185">Reference proteome</keyword>
<dbReference type="RefSeq" id="WP_098407352.1">
    <property type="nucleotide sequence ID" value="NZ_PDJE01000001.1"/>
</dbReference>
<dbReference type="AlphaFoldDB" id="A0A2A9DX46"/>
<reference evidence="1 2" key="1">
    <citation type="submission" date="2017-10" db="EMBL/GenBank/DDBJ databases">
        <title>Sequencing the genomes of 1000 actinobacteria strains.</title>
        <authorList>
            <person name="Klenk H.-P."/>
        </authorList>
    </citation>
    <scope>NUCLEOTIDE SEQUENCE [LARGE SCALE GENOMIC DNA]</scope>
    <source>
        <strain evidence="1 2">DSM 21798</strain>
    </source>
</reference>
<dbReference type="Pfam" id="PF13830">
    <property type="entry name" value="DUF4192"/>
    <property type="match status" value="1"/>
</dbReference>